<evidence type="ECO:0000256" key="2">
    <source>
        <dbReference type="SAM" id="Phobius"/>
    </source>
</evidence>
<proteinExistence type="predicted"/>
<accession>A0AAN6VHW4</accession>
<reference evidence="3" key="1">
    <citation type="journal article" date="2023" name="Mol. Phylogenet. Evol.">
        <title>Genome-scale phylogeny and comparative genomics of the fungal order Sordariales.</title>
        <authorList>
            <person name="Hensen N."/>
            <person name="Bonometti L."/>
            <person name="Westerberg I."/>
            <person name="Brannstrom I.O."/>
            <person name="Guillou S."/>
            <person name="Cros-Aarteil S."/>
            <person name="Calhoun S."/>
            <person name="Haridas S."/>
            <person name="Kuo A."/>
            <person name="Mondo S."/>
            <person name="Pangilinan J."/>
            <person name="Riley R."/>
            <person name="LaButti K."/>
            <person name="Andreopoulos B."/>
            <person name="Lipzen A."/>
            <person name="Chen C."/>
            <person name="Yan M."/>
            <person name="Daum C."/>
            <person name="Ng V."/>
            <person name="Clum A."/>
            <person name="Steindorff A."/>
            <person name="Ohm R.A."/>
            <person name="Martin F."/>
            <person name="Silar P."/>
            <person name="Natvig D.O."/>
            <person name="Lalanne C."/>
            <person name="Gautier V."/>
            <person name="Ament-Velasquez S.L."/>
            <person name="Kruys A."/>
            <person name="Hutchinson M.I."/>
            <person name="Powell A.J."/>
            <person name="Barry K."/>
            <person name="Miller A.N."/>
            <person name="Grigoriev I.V."/>
            <person name="Debuchy R."/>
            <person name="Gladieux P."/>
            <person name="Hiltunen Thoren M."/>
            <person name="Johannesson H."/>
        </authorList>
    </citation>
    <scope>NUCLEOTIDE SEQUENCE</scope>
    <source>
        <strain evidence="3">CBS 538.74</strain>
    </source>
</reference>
<evidence type="ECO:0000256" key="1">
    <source>
        <dbReference type="SAM" id="MobiDB-lite"/>
    </source>
</evidence>
<name>A0AAN6VHW4_9PEZI</name>
<protein>
    <submittedName>
        <fullName evidence="3">Uncharacterized protein</fullName>
    </submittedName>
</protein>
<feature type="region of interest" description="Disordered" evidence="1">
    <location>
        <begin position="1"/>
        <end position="58"/>
    </location>
</feature>
<dbReference type="EMBL" id="MU857009">
    <property type="protein sequence ID" value="KAK4151585.1"/>
    <property type="molecule type" value="Genomic_DNA"/>
</dbReference>
<feature type="compositionally biased region" description="Basic and acidic residues" evidence="1">
    <location>
        <begin position="43"/>
        <end position="54"/>
    </location>
</feature>
<gene>
    <name evidence="3" type="ORF">C8A00DRAFT_45251</name>
</gene>
<evidence type="ECO:0000313" key="3">
    <source>
        <dbReference type="EMBL" id="KAK4151585.1"/>
    </source>
</evidence>
<reference evidence="3" key="2">
    <citation type="submission" date="2023-05" db="EMBL/GenBank/DDBJ databases">
        <authorList>
            <consortium name="Lawrence Berkeley National Laboratory"/>
            <person name="Steindorff A."/>
            <person name="Hensen N."/>
            <person name="Bonometti L."/>
            <person name="Westerberg I."/>
            <person name="Brannstrom I.O."/>
            <person name="Guillou S."/>
            <person name="Cros-Aarteil S."/>
            <person name="Calhoun S."/>
            <person name="Haridas S."/>
            <person name="Kuo A."/>
            <person name="Mondo S."/>
            <person name="Pangilinan J."/>
            <person name="Riley R."/>
            <person name="Labutti K."/>
            <person name="Andreopoulos B."/>
            <person name="Lipzen A."/>
            <person name="Chen C."/>
            <person name="Yanf M."/>
            <person name="Daum C."/>
            <person name="Ng V."/>
            <person name="Clum A."/>
            <person name="Ohm R."/>
            <person name="Martin F."/>
            <person name="Silar P."/>
            <person name="Natvig D."/>
            <person name="Lalanne C."/>
            <person name="Gautier V."/>
            <person name="Ament-Velasquez S.L."/>
            <person name="Kruys A."/>
            <person name="Hutchinson M.I."/>
            <person name="Powell A.J."/>
            <person name="Barry K."/>
            <person name="Miller A.N."/>
            <person name="Grigoriev I.V."/>
            <person name="Debuchy R."/>
            <person name="Gladieux P."/>
            <person name="Thoren M.H."/>
            <person name="Johannesson H."/>
        </authorList>
    </citation>
    <scope>NUCLEOTIDE SEQUENCE</scope>
    <source>
        <strain evidence="3">CBS 538.74</strain>
    </source>
</reference>
<keyword evidence="2" id="KW-1133">Transmembrane helix</keyword>
<keyword evidence="4" id="KW-1185">Reference proteome</keyword>
<organism evidence="3 4">
    <name type="scientific">Chaetomidium leptoderma</name>
    <dbReference type="NCBI Taxonomy" id="669021"/>
    <lineage>
        <taxon>Eukaryota</taxon>
        <taxon>Fungi</taxon>
        <taxon>Dikarya</taxon>
        <taxon>Ascomycota</taxon>
        <taxon>Pezizomycotina</taxon>
        <taxon>Sordariomycetes</taxon>
        <taxon>Sordariomycetidae</taxon>
        <taxon>Sordariales</taxon>
        <taxon>Chaetomiaceae</taxon>
        <taxon>Chaetomidium</taxon>
    </lineage>
</organism>
<dbReference type="Proteomes" id="UP001302745">
    <property type="component" value="Unassembled WGS sequence"/>
</dbReference>
<feature type="transmembrane region" description="Helical" evidence="2">
    <location>
        <begin position="63"/>
        <end position="80"/>
    </location>
</feature>
<dbReference type="AlphaFoldDB" id="A0AAN6VHW4"/>
<keyword evidence="2" id="KW-0472">Membrane</keyword>
<evidence type="ECO:0000313" key="4">
    <source>
        <dbReference type="Proteomes" id="UP001302745"/>
    </source>
</evidence>
<sequence length="101" mass="10763">MRFSRTPIIGTALRPALQQTPRLRPAQTRLATMGPGSGPQGEVGDKGPVKDYNKDGTNPNKNIMYIGLGALALGGVYAMFSSKPEKVAEKVQQKANSPPAR</sequence>
<comment type="caution">
    <text evidence="3">The sequence shown here is derived from an EMBL/GenBank/DDBJ whole genome shotgun (WGS) entry which is preliminary data.</text>
</comment>
<keyword evidence="2" id="KW-0812">Transmembrane</keyword>